<feature type="compositionally biased region" description="Low complexity" evidence="2">
    <location>
        <begin position="216"/>
        <end position="246"/>
    </location>
</feature>
<comment type="caution">
    <text evidence="3">The sequence shown here is derived from an EMBL/GenBank/DDBJ whole genome shotgun (WGS) entry which is preliminary data.</text>
</comment>
<feature type="compositionally biased region" description="Basic and acidic residues" evidence="2">
    <location>
        <begin position="152"/>
        <end position="165"/>
    </location>
</feature>
<feature type="coiled-coil region" evidence="1">
    <location>
        <begin position="345"/>
        <end position="394"/>
    </location>
</feature>
<evidence type="ECO:0000256" key="2">
    <source>
        <dbReference type="SAM" id="MobiDB-lite"/>
    </source>
</evidence>
<gene>
    <name evidence="3" type="ORF">PCOR1329_LOCUS47884</name>
</gene>
<protein>
    <submittedName>
        <fullName evidence="3">Uncharacterized protein</fullName>
    </submittedName>
</protein>
<evidence type="ECO:0000313" key="4">
    <source>
        <dbReference type="Proteomes" id="UP001189429"/>
    </source>
</evidence>
<proteinExistence type="predicted"/>
<keyword evidence="1" id="KW-0175">Coiled coil</keyword>
<name>A0ABN9UEH2_9DINO</name>
<feature type="compositionally biased region" description="Basic and acidic residues" evidence="2">
    <location>
        <begin position="198"/>
        <end position="208"/>
    </location>
</feature>
<accession>A0ABN9UEH2</accession>
<feature type="region of interest" description="Disordered" evidence="2">
    <location>
        <begin position="146"/>
        <end position="288"/>
    </location>
</feature>
<dbReference type="Proteomes" id="UP001189429">
    <property type="component" value="Unassembled WGS sequence"/>
</dbReference>
<reference evidence="3" key="1">
    <citation type="submission" date="2023-10" db="EMBL/GenBank/DDBJ databases">
        <authorList>
            <person name="Chen Y."/>
            <person name="Shah S."/>
            <person name="Dougan E. K."/>
            <person name="Thang M."/>
            <person name="Chan C."/>
        </authorList>
    </citation>
    <scope>NUCLEOTIDE SEQUENCE [LARGE SCALE GENOMIC DNA]</scope>
</reference>
<dbReference type="EMBL" id="CAUYUJ010015771">
    <property type="protein sequence ID" value="CAK0857946.1"/>
    <property type="molecule type" value="Genomic_DNA"/>
</dbReference>
<evidence type="ECO:0000256" key="1">
    <source>
        <dbReference type="SAM" id="Coils"/>
    </source>
</evidence>
<organism evidence="3 4">
    <name type="scientific">Prorocentrum cordatum</name>
    <dbReference type="NCBI Taxonomy" id="2364126"/>
    <lineage>
        <taxon>Eukaryota</taxon>
        <taxon>Sar</taxon>
        <taxon>Alveolata</taxon>
        <taxon>Dinophyceae</taxon>
        <taxon>Prorocentrales</taxon>
        <taxon>Prorocentraceae</taxon>
        <taxon>Prorocentrum</taxon>
    </lineage>
</organism>
<sequence length="739" mass="81210">MSEAGLDSLDGDGAISCVGLRQCHLCLAPGADKQYKGIWLHSAACWNAVRSRKRNAKASPQLQQQDDKDMINEPEKWRGNVTPFLSTDSSSRAQARAAVRDQVNVTETMQVDSEMQLDDQHILTRTRYKNYRKWWDDVGSDTAYEDFDEEHEEQKGKYDTTDKHGNKVARVKTEGNAMVRKGKGVTHKRGQRTTTPTDGHDGNDDSDRPRRRIRLGADSDAADSAAGGSLQSTFRPRPCSRSFSSGGAAGHARADADEEEPEPKMQPAASPPDKVKKDKVPTPPTASLEFINKKEQLLVDSEKLFDKIAGSKGIATTLAQCRVDISRAGVAFEGELQPDELPDGHEDLEHKIEALKTEVKGLIDKSKSVRRAELEALEGKKDELYGKLSALEVTISEVVSVTTQKKGKAVTQQRKAYMNRRWQITQIVTKLLNGTFSEKHGKFLAGLLVDVVFTASVGDTHLANTDAKGDPVQQAKIFAPKCVCFSVDPSPEEFACSHVVHWTGAVDSPFKAIFDTNKDVISTKLETFESTMAENDKWAGACGTCGDGFVLEGASMYGSTLEDIDMSGSKPWIVSVREGHRRSAPACSPLAGLACVIKPIGDQRIFVHGVAMEPLLQMGIALADFDSFSNTAAGVEFMKAHSFVVGAKPDEMVYLPPACLYYVIAMTANNKKTKTEKEVAHMLHLPVWVKSWHGFSENLKNAIVALNGSTFQQKRGKQMWEERLAWFNKILECDAGAIS</sequence>
<evidence type="ECO:0000313" key="3">
    <source>
        <dbReference type="EMBL" id="CAK0857946.1"/>
    </source>
</evidence>
<keyword evidence="4" id="KW-1185">Reference proteome</keyword>
<feature type="compositionally biased region" description="Basic residues" evidence="2">
    <location>
        <begin position="180"/>
        <end position="191"/>
    </location>
</feature>